<dbReference type="SMART" id="SM00347">
    <property type="entry name" value="HTH_MARR"/>
    <property type="match status" value="1"/>
</dbReference>
<keyword evidence="2" id="KW-0238">DNA-binding</keyword>
<sequence>MADGLDLGWSLGTLFRSWQTTVTGIVGELPHGPRGFQLLGALDSDRRAPTQAELSAHLAIDRTVLTYVIDDLAAAGLVERRTEERDRRVRRIALTTSGRRRLKSLRAKVDAAESALFPGLSPVETVTLRALLERAAAGAHLGTGEHDACRVVADILADDGAGASRAAGVAFGA</sequence>
<dbReference type="Proteomes" id="UP000549913">
    <property type="component" value="Unassembled WGS sequence"/>
</dbReference>
<gene>
    <name evidence="2" type="ORF">BJ984_001897</name>
</gene>
<evidence type="ECO:0000313" key="3">
    <source>
        <dbReference type="Proteomes" id="UP000549913"/>
    </source>
</evidence>
<keyword evidence="3" id="KW-1185">Reference proteome</keyword>
<dbReference type="InterPro" id="IPR036388">
    <property type="entry name" value="WH-like_DNA-bd_sf"/>
</dbReference>
<proteinExistence type="predicted"/>
<dbReference type="GO" id="GO:0003700">
    <property type="term" value="F:DNA-binding transcription factor activity"/>
    <property type="evidence" value="ECO:0007669"/>
    <property type="project" value="InterPro"/>
</dbReference>
<feature type="domain" description="HTH marR-type" evidence="1">
    <location>
        <begin position="1"/>
        <end position="137"/>
    </location>
</feature>
<dbReference type="GO" id="GO:0003677">
    <property type="term" value="F:DNA binding"/>
    <property type="evidence" value="ECO:0007669"/>
    <property type="project" value="UniProtKB-KW"/>
</dbReference>
<dbReference type="GO" id="GO:0006950">
    <property type="term" value="P:response to stress"/>
    <property type="evidence" value="ECO:0007669"/>
    <property type="project" value="TreeGrafter"/>
</dbReference>
<name>A0A852SPJ2_9MICO</name>
<dbReference type="InterPro" id="IPR000835">
    <property type="entry name" value="HTH_MarR-typ"/>
</dbReference>
<dbReference type="PANTHER" id="PTHR33164">
    <property type="entry name" value="TRANSCRIPTIONAL REGULATOR, MARR FAMILY"/>
    <property type="match status" value="1"/>
</dbReference>
<dbReference type="Gene3D" id="1.10.10.10">
    <property type="entry name" value="Winged helix-like DNA-binding domain superfamily/Winged helix DNA-binding domain"/>
    <property type="match status" value="1"/>
</dbReference>
<accession>A0A852SPJ2</accession>
<dbReference type="PANTHER" id="PTHR33164:SF57">
    <property type="entry name" value="MARR-FAMILY TRANSCRIPTIONAL REGULATOR"/>
    <property type="match status" value="1"/>
</dbReference>
<dbReference type="InterPro" id="IPR036390">
    <property type="entry name" value="WH_DNA-bd_sf"/>
</dbReference>
<dbReference type="RefSeq" id="WP_179547820.1">
    <property type="nucleotide sequence ID" value="NZ_BSEW01000001.1"/>
</dbReference>
<evidence type="ECO:0000313" key="2">
    <source>
        <dbReference type="EMBL" id="NYD70739.1"/>
    </source>
</evidence>
<protein>
    <submittedName>
        <fullName evidence="2">DNA-binding MarR family transcriptional regulator</fullName>
    </submittedName>
</protein>
<comment type="caution">
    <text evidence="2">The sequence shown here is derived from an EMBL/GenBank/DDBJ whole genome shotgun (WGS) entry which is preliminary data.</text>
</comment>
<organism evidence="2 3">
    <name type="scientific">Herbiconiux flava</name>
    <dbReference type="NCBI Taxonomy" id="881268"/>
    <lineage>
        <taxon>Bacteria</taxon>
        <taxon>Bacillati</taxon>
        <taxon>Actinomycetota</taxon>
        <taxon>Actinomycetes</taxon>
        <taxon>Micrococcales</taxon>
        <taxon>Microbacteriaceae</taxon>
        <taxon>Herbiconiux</taxon>
    </lineage>
</organism>
<dbReference type="PROSITE" id="PS50995">
    <property type="entry name" value="HTH_MARR_2"/>
    <property type="match status" value="1"/>
</dbReference>
<dbReference type="SUPFAM" id="SSF46785">
    <property type="entry name" value="Winged helix' DNA-binding domain"/>
    <property type="match status" value="1"/>
</dbReference>
<dbReference type="InterPro" id="IPR039422">
    <property type="entry name" value="MarR/SlyA-like"/>
</dbReference>
<evidence type="ECO:0000259" key="1">
    <source>
        <dbReference type="PROSITE" id="PS50995"/>
    </source>
</evidence>
<dbReference type="EMBL" id="JACCBM010000001">
    <property type="protein sequence ID" value="NYD70739.1"/>
    <property type="molecule type" value="Genomic_DNA"/>
</dbReference>
<reference evidence="2 3" key="1">
    <citation type="submission" date="2020-07" db="EMBL/GenBank/DDBJ databases">
        <title>Sequencing the genomes of 1000 actinobacteria strains.</title>
        <authorList>
            <person name="Klenk H.-P."/>
        </authorList>
    </citation>
    <scope>NUCLEOTIDE SEQUENCE [LARGE SCALE GENOMIC DNA]</scope>
    <source>
        <strain evidence="2 3">DSM 26474</strain>
    </source>
</reference>
<dbReference type="Pfam" id="PF12802">
    <property type="entry name" value="MarR_2"/>
    <property type="match status" value="1"/>
</dbReference>
<dbReference type="PRINTS" id="PR00598">
    <property type="entry name" value="HTHMARR"/>
</dbReference>
<dbReference type="AlphaFoldDB" id="A0A852SPJ2"/>